<dbReference type="EMBL" id="WWEO01000043">
    <property type="protein sequence ID" value="NCD70853.1"/>
    <property type="molecule type" value="Genomic_DNA"/>
</dbReference>
<keyword evidence="2" id="KW-1185">Reference proteome</keyword>
<evidence type="ECO:0000313" key="2">
    <source>
        <dbReference type="Proteomes" id="UP000638732"/>
    </source>
</evidence>
<dbReference type="RefSeq" id="WP_166586801.1">
    <property type="nucleotide sequence ID" value="NZ_WWEO01000043.1"/>
</dbReference>
<reference evidence="1" key="2">
    <citation type="submission" date="2020-10" db="EMBL/GenBank/DDBJ databases">
        <title>Mucilaginibacter sp. nov., isolated from soil.</title>
        <authorList>
            <person name="Jeon C.O."/>
        </authorList>
    </citation>
    <scope>NUCLEOTIDE SEQUENCE</scope>
    <source>
        <strain evidence="1">R11</strain>
    </source>
</reference>
<evidence type="ECO:0000313" key="1">
    <source>
        <dbReference type="EMBL" id="NCD70853.1"/>
    </source>
</evidence>
<organism evidence="1 2">
    <name type="scientific">Mucilaginibacter agri</name>
    <dbReference type="NCBI Taxonomy" id="2695265"/>
    <lineage>
        <taxon>Bacteria</taxon>
        <taxon>Pseudomonadati</taxon>
        <taxon>Bacteroidota</taxon>
        <taxon>Sphingobacteriia</taxon>
        <taxon>Sphingobacteriales</taxon>
        <taxon>Sphingobacteriaceae</taxon>
        <taxon>Mucilaginibacter</taxon>
    </lineage>
</organism>
<accession>A0A966DT43</accession>
<dbReference type="AlphaFoldDB" id="A0A966DT43"/>
<gene>
    <name evidence="1" type="ORF">GSY63_15925</name>
</gene>
<comment type="caution">
    <text evidence="1">The sequence shown here is derived from an EMBL/GenBank/DDBJ whole genome shotgun (WGS) entry which is preliminary data.</text>
</comment>
<proteinExistence type="predicted"/>
<name>A0A966DT43_9SPHI</name>
<protein>
    <submittedName>
        <fullName evidence="1">Uncharacterized protein</fullName>
    </submittedName>
</protein>
<reference evidence="1" key="1">
    <citation type="submission" date="2020-01" db="EMBL/GenBank/DDBJ databases">
        <authorList>
            <person name="Seo Y.L."/>
        </authorList>
    </citation>
    <scope>NUCLEOTIDE SEQUENCE</scope>
    <source>
        <strain evidence="1">R11</strain>
    </source>
</reference>
<dbReference type="Proteomes" id="UP000638732">
    <property type="component" value="Unassembled WGS sequence"/>
</dbReference>
<sequence length="64" mass="7296">MKNLKKLLRLCWLIIYMTLAVAGIAISGAVPVLSKNRELFIDNEPKIELVEEHTKPETGEELKF</sequence>